<reference evidence="2 3" key="1">
    <citation type="submission" date="2024-10" db="EMBL/GenBank/DDBJ databases">
        <title>Updated reference genomes for cyclostephanoid diatoms.</title>
        <authorList>
            <person name="Roberts W.R."/>
            <person name="Alverson A.J."/>
        </authorList>
    </citation>
    <scope>NUCLEOTIDE SEQUENCE [LARGE SCALE GENOMIC DNA]</scope>
    <source>
        <strain evidence="2 3">AJA228-03</strain>
    </source>
</reference>
<dbReference type="Proteomes" id="UP001530377">
    <property type="component" value="Unassembled WGS sequence"/>
</dbReference>
<sequence>MAKLAHCYTEDDGRHDDGLTLVRRRPANVPRAMSRNYFPLALPPSTNCPAAYVEMYKLSSTTYINNSPSLIGDVVPRILSFCDAITLSRASGVCRSWRIMANADELWTELCKEVFGVAPFELTPPPDPTRILYVMSHLKLRETLSLGNERRGWRLSSHNVISASAFGPYFEN</sequence>
<dbReference type="InterPro" id="IPR036047">
    <property type="entry name" value="F-box-like_dom_sf"/>
</dbReference>
<dbReference type="SUPFAM" id="SSF81383">
    <property type="entry name" value="F-box domain"/>
    <property type="match status" value="1"/>
</dbReference>
<organism evidence="2 3">
    <name type="scientific">Cyclostephanos tholiformis</name>
    <dbReference type="NCBI Taxonomy" id="382380"/>
    <lineage>
        <taxon>Eukaryota</taxon>
        <taxon>Sar</taxon>
        <taxon>Stramenopiles</taxon>
        <taxon>Ochrophyta</taxon>
        <taxon>Bacillariophyta</taxon>
        <taxon>Coscinodiscophyceae</taxon>
        <taxon>Thalassiosirophycidae</taxon>
        <taxon>Stephanodiscales</taxon>
        <taxon>Stephanodiscaceae</taxon>
        <taxon>Cyclostephanos</taxon>
    </lineage>
</organism>
<name>A0ABD3R2I0_9STRA</name>
<evidence type="ECO:0000313" key="2">
    <source>
        <dbReference type="EMBL" id="KAL3807175.1"/>
    </source>
</evidence>
<feature type="domain" description="F-box" evidence="1">
    <location>
        <begin position="74"/>
        <end position="112"/>
    </location>
</feature>
<accession>A0ABD3R2I0</accession>
<comment type="caution">
    <text evidence="2">The sequence shown here is derived from an EMBL/GenBank/DDBJ whole genome shotgun (WGS) entry which is preliminary data.</text>
</comment>
<dbReference type="Pfam" id="PF12937">
    <property type="entry name" value="F-box-like"/>
    <property type="match status" value="1"/>
</dbReference>
<evidence type="ECO:0000259" key="1">
    <source>
        <dbReference type="Pfam" id="PF12937"/>
    </source>
</evidence>
<dbReference type="Gene3D" id="1.20.1280.50">
    <property type="match status" value="1"/>
</dbReference>
<gene>
    <name evidence="2" type="ORF">ACHAXA_006030</name>
</gene>
<dbReference type="InterPro" id="IPR001810">
    <property type="entry name" value="F-box_dom"/>
</dbReference>
<dbReference type="AlphaFoldDB" id="A0ABD3R2I0"/>
<proteinExistence type="predicted"/>
<dbReference type="EMBL" id="JALLPB020000667">
    <property type="protein sequence ID" value="KAL3807175.1"/>
    <property type="molecule type" value="Genomic_DNA"/>
</dbReference>
<protein>
    <recommendedName>
        <fullName evidence="1">F-box domain-containing protein</fullName>
    </recommendedName>
</protein>
<evidence type="ECO:0000313" key="3">
    <source>
        <dbReference type="Proteomes" id="UP001530377"/>
    </source>
</evidence>
<keyword evidence="3" id="KW-1185">Reference proteome</keyword>